<feature type="transmembrane region" description="Helical" evidence="1">
    <location>
        <begin position="38"/>
        <end position="57"/>
    </location>
</feature>
<keyword evidence="1" id="KW-0812">Transmembrane</keyword>
<proteinExistence type="predicted"/>
<keyword evidence="4" id="KW-1185">Reference proteome</keyword>
<evidence type="ECO:0000256" key="1">
    <source>
        <dbReference type="SAM" id="Phobius"/>
    </source>
</evidence>
<reference evidence="3" key="1">
    <citation type="submission" date="2022-03" db="EMBL/GenBank/DDBJ databases">
        <authorList>
            <person name="Hettiarachchi G."/>
        </authorList>
    </citation>
    <scope>NUCLEOTIDE SEQUENCE</scope>
    <source>
        <strain evidence="3">LMG 32447</strain>
    </source>
</reference>
<feature type="transmembrane region" description="Helical" evidence="1">
    <location>
        <begin position="96"/>
        <end position="117"/>
    </location>
</feature>
<dbReference type="EMBL" id="CAKOEU010000002">
    <property type="protein sequence ID" value="CAH1852263.1"/>
    <property type="molecule type" value="Genomic_DNA"/>
</dbReference>
<gene>
    <name evidence="3" type="ORF">LMG032447_00536</name>
</gene>
<feature type="transmembrane region" description="Helical" evidence="1">
    <location>
        <begin position="12"/>
        <end position="32"/>
    </location>
</feature>
<feature type="domain" description="PTS EIIC type-3" evidence="2">
    <location>
        <begin position="1"/>
        <end position="324"/>
    </location>
</feature>
<dbReference type="Proteomes" id="UP000838102">
    <property type="component" value="Unassembled WGS sequence"/>
</dbReference>
<feature type="transmembrane region" description="Helical" evidence="1">
    <location>
        <begin position="64"/>
        <end position="84"/>
    </location>
</feature>
<sequence length="333" mass="37701">MDPQIITAISNSLDYCVILILTIAITKNYLTIKGVTDPTFPLIINFSISFLLIILNFQWQSRPTIHFIIFFITIILISESYYWLDHLFHKKIAPYGYIHLVWAALIILLTIGINMALPLQALQGSYLDFFSSSFFVHFFGIMLVALLLPILPWLGISIPTEIYNNMTDLTPVSTNLNAIYQSVNATIPYPENLYSVFGTFSYLGGAGSTLVISIWLLFNQRKKYQKLGWFSIIPSIFNNNQLLLFGLPIILRPIMLVPMILSSTIGSLIGFTAIKLNILKPSIFNVPINSPRLLLGFLASQNHWPSLLAVLLVFAINLSIYRPFLKYVTKEVD</sequence>
<feature type="transmembrane region" description="Helical" evidence="1">
    <location>
        <begin position="129"/>
        <end position="151"/>
    </location>
</feature>
<protein>
    <recommendedName>
        <fullName evidence="2">PTS EIIC type-3 domain-containing protein</fullName>
    </recommendedName>
</protein>
<organism evidence="3 4">
    <name type="scientific">Convivina praedatoris</name>
    <dbReference type="NCBI Taxonomy" id="2880963"/>
    <lineage>
        <taxon>Bacteria</taxon>
        <taxon>Bacillati</taxon>
        <taxon>Bacillota</taxon>
        <taxon>Bacilli</taxon>
        <taxon>Lactobacillales</taxon>
        <taxon>Lactobacillaceae</taxon>
        <taxon>Convivina</taxon>
    </lineage>
</organism>
<evidence type="ECO:0000259" key="2">
    <source>
        <dbReference type="PROSITE" id="PS51105"/>
    </source>
</evidence>
<keyword evidence="1" id="KW-0472">Membrane</keyword>
<evidence type="ECO:0000313" key="3">
    <source>
        <dbReference type="EMBL" id="CAH1852263.1"/>
    </source>
</evidence>
<feature type="transmembrane region" description="Helical" evidence="1">
    <location>
        <begin position="303"/>
        <end position="321"/>
    </location>
</feature>
<feature type="transmembrane region" description="Helical" evidence="1">
    <location>
        <begin position="193"/>
        <end position="218"/>
    </location>
</feature>
<comment type="caution">
    <text evidence="3">The sequence shown here is derived from an EMBL/GenBank/DDBJ whole genome shotgun (WGS) entry which is preliminary data.</text>
</comment>
<evidence type="ECO:0000313" key="4">
    <source>
        <dbReference type="Proteomes" id="UP000838102"/>
    </source>
</evidence>
<dbReference type="PANTHER" id="PTHR33989">
    <property type="match status" value="1"/>
</dbReference>
<dbReference type="InterPro" id="IPR051088">
    <property type="entry name" value="PTS_Sugar-EIIC/EIIB"/>
</dbReference>
<name>A0ABM9D0U5_9LACO</name>
<accession>A0ABM9D0U5</accession>
<dbReference type="InterPro" id="IPR004501">
    <property type="entry name" value="PTS_EIIC_3"/>
</dbReference>
<dbReference type="PROSITE" id="PS51105">
    <property type="entry name" value="PTS_EIIC_TYPE_3"/>
    <property type="match status" value="1"/>
</dbReference>
<dbReference type="RefSeq" id="WP_248705965.1">
    <property type="nucleotide sequence ID" value="NZ_CAKOET010000002.1"/>
</dbReference>
<keyword evidence="1" id="KW-1133">Transmembrane helix</keyword>
<feature type="transmembrane region" description="Helical" evidence="1">
    <location>
        <begin position="254"/>
        <end position="274"/>
    </location>
</feature>
<dbReference type="PANTHER" id="PTHR33989:SF4">
    <property type="entry name" value="PTS SYSTEM N,N'-DIACETYLCHITOBIOSE-SPECIFIC EIIC COMPONENT"/>
    <property type="match status" value="1"/>
</dbReference>